<dbReference type="CDD" id="cd04481">
    <property type="entry name" value="RPA1_DBD_B_like"/>
    <property type="match status" value="1"/>
</dbReference>
<sequence length="357" mass="40017">MCLIKDLKPFRDEWRLTVKLLHSWKQTTSYGGDTLECVLVIDTVKITGVGVGDTSITPSDYRNDNHFLNLANYEEIGNGKLKPHFLIDIMGQVTELGAGAMVQANGNDMKRVHFRLRDTSGHEVACCLWGKYAAQFETVKEANDESIICLIRMLNDPLPLAILDQSNKNKIITKVAQDWDEVDVRCIYEILQSFELHLVVKDDTETCILMLLDTVAKTIIGSKDVELWDGSFDEIEDPEVIPQPIRDLVGKSFCFGLAITNDNVNGSETFKVSEVWSGEYIQRIESVSEPISLIETISSTLSSGELLVIDHINENSSGDVSTPSNKRKEDECDQMDMTSTSKKLCTNIIKKEKTKTD</sequence>
<evidence type="ECO:0000313" key="2">
    <source>
        <dbReference type="EMBL" id="KAH0903692.1"/>
    </source>
</evidence>
<feature type="region of interest" description="Disordered" evidence="1">
    <location>
        <begin position="317"/>
        <end position="336"/>
    </location>
</feature>
<gene>
    <name evidence="2" type="ORF">HID58_043195</name>
</gene>
<dbReference type="InterPro" id="IPR012340">
    <property type="entry name" value="NA-bd_OB-fold"/>
</dbReference>
<name>A0ABQ8BFT6_BRANA</name>
<proteinExistence type="predicted"/>
<evidence type="ECO:0000313" key="3">
    <source>
        <dbReference type="Proteomes" id="UP000824890"/>
    </source>
</evidence>
<dbReference type="PANTHER" id="PTHR47165:SF4">
    <property type="entry name" value="OS03G0429900 PROTEIN"/>
    <property type="match status" value="1"/>
</dbReference>
<protein>
    <recommendedName>
        <fullName evidence="4">DUF223 domain-containing protein</fullName>
    </recommendedName>
</protein>
<comment type="caution">
    <text evidence="2">The sequence shown here is derived from an EMBL/GenBank/DDBJ whole genome shotgun (WGS) entry which is preliminary data.</text>
</comment>
<dbReference type="PANTHER" id="PTHR47165">
    <property type="entry name" value="OS03G0429900 PROTEIN"/>
    <property type="match status" value="1"/>
</dbReference>
<reference evidence="2 3" key="1">
    <citation type="submission" date="2021-05" db="EMBL/GenBank/DDBJ databases">
        <title>Genome Assembly of Synthetic Allotetraploid Brassica napus Reveals Homoeologous Exchanges between Subgenomes.</title>
        <authorList>
            <person name="Davis J.T."/>
        </authorList>
    </citation>
    <scope>NUCLEOTIDE SEQUENCE [LARGE SCALE GENOMIC DNA]</scope>
    <source>
        <strain evidence="3">cv. Da-Ae</strain>
        <tissue evidence="2">Seedling</tissue>
    </source>
</reference>
<dbReference type="EMBL" id="JAGKQM010000011">
    <property type="protein sequence ID" value="KAH0903692.1"/>
    <property type="molecule type" value="Genomic_DNA"/>
</dbReference>
<evidence type="ECO:0008006" key="4">
    <source>
        <dbReference type="Google" id="ProtNLM"/>
    </source>
</evidence>
<evidence type="ECO:0000256" key="1">
    <source>
        <dbReference type="SAM" id="MobiDB-lite"/>
    </source>
</evidence>
<dbReference type="Gene3D" id="2.40.50.140">
    <property type="entry name" value="Nucleic acid-binding proteins"/>
    <property type="match status" value="2"/>
</dbReference>
<accession>A0ABQ8BFT6</accession>
<keyword evidence="3" id="KW-1185">Reference proteome</keyword>
<organism evidence="2 3">
    <name type="scientific">Brassica napus</name>
    <name type="common">Rape</name>
    <dbReference type="NCBI Taxonomy" id="3708"/>
    <lineage>
        <taxon>Eukaryota</taxon>
        <taxon>Viridiplantae</taxon>
        <taxon>Streptophyta</taxon>
        <taxon>Embryophyta</taxon>
        <taxon>Tracheophyta</taxon>
        <taxon>Spermatophyta</taxon>
        <taxon>Magnoliopsida</taxon>
        <taxon>eudicotyledons</taxon>
        <taxon>Gunneridae</taxon>
        <taxon>Pentapetalae</taxon>
        <taxon>rosids</taxon>
        <taxon>malvids</taxon>
        <taxon>Brassicales</taxon>
        <taxon>Brassicaceae</taxon>
        <taxon>Brassiceae</taxon>
        <taxon>Brassica</taxon>
    </lineage>
</organism>
<dbReference type="Proteomes" id="UP000824890">
    <property type="component" value="Unassembled WGS sequence"/>
</dbReference>
<dbReference type="SUPFAM" id="SSF50249">
    <property type="entry name" value="Nucleic acid-binding proteins"/>
    <property type="match status" value="2"/>
</dbReference>